<gene>
    <name evidence="1" type="ORF">EYF80_030876</name>
</gene>
<keyword evidence="2" id="KW-1185">Reference proteome</keyword>
<proteinExistence type="predicted"/>
<dbReference type="EMBL" id="SRLO01000368">
    <property type="protein sequence ID" value="TNN58866.1"/>
    <property type="molecule type" value="Genomic_DNA"/>
</dbReference>
<sequence>MSMISFDTSNTAPLCSSSLPVSARVTASLVYRIPFRTSRGAAVTLFSIRGLPLGGEEPVEVCAAGIAGRVLRGEDIGEDVVALAARFVLTHQLGLEEGGPTALQSLHPPHVRLDRQARWVKGHVRRSIGRSIDRSVKTVWYLADSCHPGHFDFGVEVVLFGHLGEEEVDFVVVSGPYTVTYPQDQSSTGEQTHSVKNNGRIVAETQAARDALCVSLALTLPK</sequence>
<evidence type="ECO:0000313" key="2">
    <source>
        <dbReference type="Proteomes" id="UP000314294"/>
    </source>
</evidence>
<organism evidence="1 2">
    <name type="scientific">Liparis tanakae</name>
    <name type="common">Tanaka's snailfish</name>
    <dbReference type="NCBI Taxonomy" id="230148"/>
    <lineage>
        <taxon>Eukaryota</taxon>
        <taxon>Metazoa</taxon>
        <taxon>Chordata</taxon>
        <taxon>Craniata</taxon>
        <taxon>Vertebrata</taxon>
        <taxon>Euteleostomi</taxon>
        <taxon>Actinopterygii</taxon>
        <taxon>Neopterygii</taxon>
        <taxon>Teleostei</taxon>
        <taxon>Neoteleostei</taxon>
        <taxon>Acanthomorphata</taxon>
        <taxon>Eupercaria</taxon>
        <taxon>Perciformes</taxon>
        <taxon>Cottioidei</taxon>
        <taxon>Cottales</taxon>
        <taxon>Liparidae</taxon>
        <taxon>Liparis</taxon>
    </lineage>
</organism>
<comment type="caution">
    <text evidence="1">The sequence shown here is derived from an EMBL/GenBank/DDBJ whole genome shotgun (WGS) entry which is preliminary data.</text>
</comment>
<dbReference type="AlphaFoldDB" id="A0A4Z2GZB3"/>
<protein>
    <submittedName>
        <fullName evidence="1">Uncharacterized protein</fullName>
    </submittedName>
</protein>
<evidence type="ECO:0000313" key="1">
    <source>
        <dbReference type="EMBL" id="TNN58866.1"/>
    </source>
</evidence>
<name>A0A4Z2GZB3_9TELE</name>
<dbReference type="Proteomes" id="UP000314294">
    <property type="component" value="Unassembled WGS sequence"/>
</dbReference>
<accession>A0A4Z2GZB3</accession>
<reference evidence="1 2" key="1">
    <citation type="submission" date="2019-03" db="EMBL/GenBank/DDBJ databases">
        <title>First draft genome of Liparis tanakae, snailfish: a comprehensive survey of snailfish specific genes.</title>
        <authorList>
            <person name="Kim W."/>
            <person name="Song I."/>
            <person name="Jeong J.-H."/>
            <person name="Kim D."/>
            <person name="Kim S."/>
            <person name="Ryu S."/>
            <person name="Song J.Y."/>
            <person name="Lee S.K."/>
        </authorList>
    </citation>
    <scope>NUCLEOTIDE SEQUENCE [LARGE SCALE GENOMIC DNA]</scope>
    <source>
        <tissue evidence="1">Muscle</tissue>
    </source>
</reference>